<protein>
    <submittedName>
        <fullName evidence="1">Uncharacterized protein</fullName>
    </submittedName>
</protein>
<dbReference type="AlphaFoldDB" id="A2DB07"/>
<dbReference type="InParanoid" id="A2DB07"/>
<organism evidence="1 2">
    <name type="scientific">Trichomonas vaginalis (strain ATCC PRA-98 / G3)</name>
    <dbReference type="NCBI Taxonomy" id="412133"/>
    <lineage>
        <taxon>Eukaryota</taxon>
        <taxon>Metamonada</taxon>
        <taxon>Parabasalia</taxon>
        <taxon>Trichomonadida</taxon>
        <taxon>Trichomonadidae</taxon>
        <taxon>Trichomonas</taxon>
    </lineage>
</organism>
<keyword evidence="2" id="KW-1185">Reference proteome</keyword>
<gene>
    <name evidence="1" type="ORF">TVAG_378160</name>
</gene>
<evidence type="ECO:0000313" key="2">
    <source>
        <dbReference type="Proteomes" id="UP000001542"/>
    </source>
</evidence>
<evidence type="ECO:0000313" key="1">
    <source>
        <dbReference type="EMBL" id="EAY22337.1"/>
    </source>
</evidence>
<proteinExistence type="predicted"/>
<dbReference type="EMBL" id="DS113184">
    <property type="protein sequence ID" value="EAY22337.1"/>
    <property type="molecule type" value="Genomic_DNA"/>
</dbReference>
<dbReference type="Proteomes" id="UP000001542">
    <property type="component" value="Unassembled WGS sequence"/>
</dbReference>
<sequence>MEWIIDLVCCCEKWIVVCCFLSGRGDALDCFCFNLDCFFVRLIFFFFLPLQNDDKDDDAADDSGNK</sequence>
<reference evidence="1" key="2">
    <citation type="journal article" date="2007" name="Science">
        <title>Draft genome sequence of the sexually transmitted pathogen Trichomonas vaginalis.</title>
        <authorList>
            <person name="Carlton J.M."/>
            <person name="Hirt R.P."/>
            <person name="Silva J.C."/>
            <person name="Delcher A.L."/>
            <person name="Schatz M."/>
            <person name="Zhao Q."/>
            <person name="Wortman J.R."/>
            <person name="Bidwell S.L."/>
            <person name="Alsmark U.C.M."/>
            <person name="Besteiro S."/>
            <person name="Sicheritz-Ponten T."/>
            <person name="Noel C.J."/>
            <person name="Dacks J.B."/>
            <person name="Foster P.G."/>
            <person name="Simillion C."/>
            <person name="Van de Peer Y."/>
            <person name="Miranda-Saavedra D."/>
            <person name="Barton G.J."/>
            <person name="Westrop G.D."/>
            <person name="Mueller S."/>
            <person name="Dessi D."/>
            <person name="Fiori P.L."/>
            <person name="Ren Q."/>
            <person name="Paulsen I."/>
            <person name="Zhang H."/>
            <person name="Bastida-Corcuera F.D."/>
            <person name="Simoes-Barbosa A."/>
            <person name="Brown M.T."/>
            <person name="Hayes R.D."/>
            <person name="Mukherjee M."/>
            <person name="Okumura C.Y."/>
            <person name="Schneider R."/>
            <person name="Smith A.J."/>
            <person name="Vanacova S."/>
            <person name="Villalvazo M."/>
            <person name="Haas B.J."/>
            <person name="Pertea M."/>
            <person name="Feldblyum T.V."/>
            <person name="Utterback T.R."/>
            <person name="Shu C.L."/>
            <person name="Osoegawa K."/>
            <person name="de Jong P.J."/>
            <person name="Hrdy I."/>
            <person name="Horvathova L."/>
            <person name="Zubacova Z."/>
            <person name="Dolezal P."/>
            <person name="Malik S.B."/>
            <person name="Logsdon J.M. Jr."/>
            <person name="Henze K."/>
            <person name="Gupta A."/>
            <person name="Wang C.C."/>
            <person name="Dunne R.L."/>
            <person name="Upcroft J.A."/>
            <person name="Upcroft P."/>
            <person name="White O."/>
            <person name="Salzberg S.L."/>
            <person name="Tang P."/>
            <person name="Chiu C.-H."/>
            <person name="Lee Y.-S."/>
            <person name="Embley T.M."/>
            <person name="Coombs G.H."/>
            <person name="Mottram J.C."/>
            <person name="Tachezy J."/>
            <person name="Fraser-Liggett C.M."/>
            <person name="Johnson P.J."/>
        </authorList>
    </citation>
    <scope>NUCLEOTIDE SEQUENCE [LARGE SCALE GENOMIC DNA]</scope>
    <source>
        <strain evidence="1">G3</strain>
    </source>
</reference>
<accession>A2DB07</accession>
<name>A2DB07_TRIV3</name>
<reference evidence="1" key="1">
    <citation type="submission" date="2006-10" db="EMBL/GenBank/DDBJ databases">
        <authorList>
            <person name="Amadeo P."/>
            <person name="Zhao Q."/>
            <person name="Wortman J."/>
            <person name="Fraser-Liggett C."/>
            <person name="Carlton J."/>
        </authorList>
    </citation>
    <scope>NUCLEOTIDE SEQUENCE</scope>
    <source>
        <strain evidence="1">G3</strain>
    </source>
</reference>